<dbReference type="Pfam" id="PF01904">
    <property type="entry name" value="DUF72"/>
    <property type="match status" value="1"/>
</dbReference>
<dbReference type="Proteomes" id="UP000260823">
    <property type="component" value="Unassembled WGS sequence"/>
</dbReference>
<proteinExistence type="predicted"/>
<dbReference type="RefSeq" id="WP_117382079.1">
    <property type="nucleotide sequence ID" value="NZ_QWDE01000001.1"/>
</dbReference>
<evidence type="ECO:0000313" key="2">
    <source>
        <dbReference type="Proteomes" id="UP000260823"/>
    </source>
</evidence>
<dbReference type="AlphaFoldDB" id="A0A3E2NVY3"/>
<dbReference type="InterPro" id="IPR036520">
    <property type="entry name" value="UPF0759_sf"/>
</dbReference>
<protein>
    <submittedName>
        <fullName evidence="1">DUF72 domain-containing protein</fullName>
    </submittedName>
</protein>
<gene>
    <name evidence="1" type="ORF">DYU05_06140</name>
</gene>
<evidence type="ECO:0000313" key="1">
    <source>
        <dbReference type="EMBL" id="RFZ85178.1"/>
    </source>
</evidence>
<dbReference type="SUPFAM" id="SSF117396">
    <property type="entry name" value="TM1631-like"/>
    <property type="match status" value="1"/>
</dbReference>
<comment type="caution">
    <text evidence="1">The sequence shown here is derived from an EMBL/GenBank/DDBJ whole genome shotgun (WGS) entry which is preliminary data.</text>
</comment>
<dbReference type="InterPro" id="IPR002763">
    <property type="entry name" value="DUF72"/>
</dbReference>
<accession>A0A3E2NVY3</accession>
<dbReference type="PANTHER" id="PTHR30348">
    <property type="entry name" value="UNCHARACTERIZED PROTEIN YECE"/>
    <property type="match status" value="1"/>
</dbReference>
<dbReference type="Gene3D" id="3.20.20.410">
    <property type="entry name" value="Protein of unknown function UPF0759"/>
    <property type="match status" value="1"/>
</dbReference>
<name>A0A3E2NVY3_9SPHI</name>
<dbReference type="OrthoDB" id="9780310at2"/>
<sequence>MEFGLVKDSLDEIDFTLPPDTELTNKTLQQKGGVEPLQIYVGASKWGEKSWKGIIYPSGVPDNQLIRPYSQNFNSVEFGGSFYKIYTAEEIGNWVKQVTDSPGFKFSPKFPQTITHIRRLKNAEEITAQFYQSLSGYGDHLGPLLLQLGDNFSPKNFPQLKAFLETLDPCVKVAVELRNKKWYSDTGAHTEVFNLFAELKMGTIISDTSGRRDCVHMDLTTTDAIVRFVGNNLDATDYKRMDDWVGRIGEWSAKGLKSLYFFMHQNNEKFVPEACIYFINKVNARLGTSVKAPQMIVG</sequence>
<dbReference type="EMBL" id="QWDE01000001">
    <property type="protein sequence ID" value="RFZ85178.1"/>
    <property type="molecule type" value="Genomic_DNA"/>
</dbReference>
<dbReference type="PANTHER" id="PTHR30348:SF9">
    <property type="entry name" value="UPF0759 PROTEIN YECE"/>
    <property type="match status" value="1"/>
</dbReference>
<organism evidence="1 2">
    <name type="scientific">Mucilaginibacter terrenus</name>
    <dbReference type="NCBI Taxonomy" id="2482727"/>
    <lineage>
        <taxon>Bacteria</taxon>
        <taxon>Pseudomonadati</taxon>
        <taxon>Bacteroidota</taxon>
        <taxon>Sphingobacteriia</taxon>
        <taxon>Sphingobacteriales</taxon>
        <taxon>Sphingobacteriaceae</taxon>
        <taxon>Mucilaginibacter</taxon>
    </lineage>
</organism>
<keyword evidence="2" id="KW-1185">Reference proteome</keyword>
<reference evidence="1 2" key="1">
    <citation type="submission" date="2018-08" db="EMBL/GenBank/DDBJ databases">
        <title>Mucilaginibacter terrae sp. nov., isolated from manganese diggings.</title>
        <authorList>
            <person name="Huang Y."/>
            <person name="Zhou Z."/>
        </authorList>
    </citation>
    <scope>NUCLEOTIDE SEQUENCE [LARGE SCALE GENOMIC DNA]</scope>
    <source>
        <strain evidence="1 2">ZH6</strain>
    </source>
</reference>